<dbReference type="PANTHER" id="PTHR33204:SF18">
    <property type="entry name" value="TRANSCRIPTIONAL REGULATORY PROTEIN"/>
    <property type="match status" value="1"/>
</dbReference>
<dbReference type="InterPro" id="IPR036388">
    <property type="entry name" value="WH-like_DNA-bd_sf"/>
</dbReference>
<proteinExistence type="predicted"/>
<dbReference type="InterPro" id="IPR003033">
    <property type="entry name" value="SCP2_sterol-bd_dom"/>
</dbReference>
<dbReference type="InterPro" id="IPR011991">
    <property type="entry name" value="ArsR-like_HTH"/>
</dbReference>
<keyword evidence="2" id="KW-0238">DNA-binding</keyword>
<dbReference type="Pfam" id="PF02036">
    <property type="entry name" value="SCP2"/>
    <property type="match status" value="1"/>
</dbReference>
<dbReference type="InterPro" id="IPR036527">
    <property type="entry name" value="SCP2_sterol-bd_dom_sf"/>
</dbReference>
<dbReference type="EMBL" id="BMMK01000011">
    <property type="protein sequence ID" value="GGM54473.1"/>
    <property type="molecule type" value="Genomic_DNA"/>
</dbReference>
<dbReference type="Gene3D" id="3.30.1050.10">
    <property type="entry name" value="SCP2 sterol-binding domain"/>
    <property type="match status" value="1"/>
</dbReference>
<evidence type="ECO:0000313" key="5">
    <source>
        <dbReference type="EMBL" id="GGM54473.1"/>
    </source>
</evidence>
<keyword evidence="6" id="KW-1185">Reference proteome</keyword>
<dbReference type="RefSeq" id="WP_189057549.1">
    <property type="nucleotide sequence ID" value="NZ_BMMK01000011.1"/>
</dbReference>
<keyword evidence="3" id="KW-0804">Transcription</keyword>
<comment type="caution">
    <text evidence="5">The sequence shown here is derived from an EMBL/GenBank/DDBJ whole genome shotgun (WGS) entry which is preliminary data.</text>
</comment>
<dbReference type="InterPro" id="IPR002577">
    <property type="entry name" value="HTH_HxlR"/>
</dbReference>
<name>A0A8J3FWN1_9PSEU</name>
<evidence type="ECO:0000256" key="3">
    <source>
        <dbReference type="ARBA" id="ARBA00023163"/>
    </source>
</evidence>
<dbReference type="SUPFAM" id="SSF55718">
    <property type="entry name" value="SCP-like"/>
    <property type="match status" value="1"/>
</dbReference>
<dbReference type="InterPro" id="IPR036390">
    <property type="entry name" value="WH_DNA-bd_sf"/>
</dbReference>
<organism evidence="5 6">
    <name type="scientific">Longimycelium tulufanense</name>
    <dbReference type="NCBI Taxonomy" id="907463"/>
    <lineage>
        <taxon>Bacteria</taxon>
        <taxon>Bacillati</taxon>
        <taxon>Actinomycetota</taxon>
        <taxon>Actinomycetes</taxon>
        <taxon>Pseudonocardiales</taxon>
        <taxon>Pseudonocardiaceae</taxon>
        <taxon>Longimycelium</taxon>
    </lineage>
</organism>
<evidence type="ECO:0000313" key="6">
    <source>
        <dbReference type="Proteomes" id="UP000637578"/>
    </source>
</evidence>
<gene>
    <name evidence="5" type="ORF">GCM10012275_26980</name>
</gene>
<feature type="domain" description="HTH hxlR-type" evidence="4">
    <location>
        <begin position="11"/>
        <end position="109"/>
    </location>
</feature>
<keyword evidence="1" id="KW-0805">Transcription regulation</keyword>
<dbReference type="PROSITE" id="PS51118">
    <property type="entry name" value="HTH_HXLR"/>
    <property type="match status" value="1"/>
</dbReference>
<dbReference type="AlphaFoldDB" id="A0A8J3FWN1"/>
<reference evidence="5" key="1">
    <citation type="journal article" date="2014" name="Int. J. Syst. Evol. Microbiol.">
        <title>Complete genome sequence of Corynebacterium casei LMG S-19264T (=DSM 44701T), isolated from a smear-ripened cheese.</title>
        <authorList>
            <consortium name="US DOE Joint Genome Institute (JGI-PGF)"/>
            <person name="Walter F."/>
            <person name="Albersmeier A."/>
            <person name="Kalinowski J."/>
            <person name="Ruckert C."/>
        </authorList>
    </citation>
    <scope>NUCLEOTIDE SEQUENCE</scope>
    <source>
        <strain evidence="5">CGMCC 4.5737</strain>
    </source>
</reference>
<dbReference type="Proteomes" id="UP000637578">
    <property type="component" value="Unassembled WGS sequence"/>
</dbReference>
<evidence type="ECO:0000256" key="1">
    <source>
        <dbReference type="ARBA" id="ARBA00023015"/>
    </source>
</evidence>
<sequence length="223" mass="24312">MADKRYYGQFCGLAAALDVVGERWTLLIVRELLLGPARFSEMMENLPGIGPNLLSERLRALTEQGVVTSAPVPGDGRGKQYRLTPLGEQLRGPVLNLARWGMGFLTEDTVGTSRATWGFLAVQAMIRQSEVPEVDETYEFVVGGEIFHIAVRDGVAHARRGHGTDPVLVIDTDTDTFIRVGAELLSPFEALATGKLAISGDHEAVQRCSRLLGLAERRTRPVG</sequence>
<evidence type="ECO:0000256" key="2">
    <source>
        <dbReference type="ARBA" id="ARBA00023125"/>
    </source>
</evidence>
<dbReference type="GO" id="GO:0003677">
    <property type="term" value="F:DNA binding"/>
    <property type="evidence" value="ECO:0007669"/>
    <property type="project" value="UniProtKB-KW"/>
</dbReference>
<dbReference type="Pfam" id="PF01638">
    <property type="entry name" value="HxlR"/>
    <property type="match status" value="1"/>
</dbReference>
<dbReference type="SUPFAM" id="SSF46785">
    <property type="entry name" value="Winged helix' DNA-binding domain"/>
    <property type="match status" value="1"/>
</dbReference>
<dbReference type="CDD" id="cd00090">
    <property type="entry name" value="HTH_ARSR"/>
    <property type="match status" value="1"/>
</dbReference>
<dbReference type="PANTHER" id="PTHR33204">
    <property type="entry name" value="TRANSCRIPTIONAL REGULATOR, MARR FAMILY"/>
    <property type="match status" value="1"/>
</dbReference>
<protein>
    <submittedName>
        <fullName evidence="5">HxlR family transcriptional regulator</fullName>
    </submittedName>
</protein>
<dbReference type="Gene3D" id="1.10.10.10">
    <property type="entry name" value="Winged helix-like DNA-binding domain superfamily/Winged helix DNA-binding domain"/>
    <property type="match status" value="1"/>
</dbReference>
<reference evidence="5" key="2">
    <citation type="submission" date="2020-09" db="EMBL/GenBank/DDBJ databases">
        <authorList>
            <person name="Sun Q."/>
            <person name="Zhou Y."/>
        </authorList>
    </citation>
    <scope>NUCLEOTIDE SEQUENCE</scope>
    <source>
        <strain evidence="5">CGMCC 4.5737</strain>
    </source>
</reference>
<evidence type="ECO:0000259" key="4">
    <source>
        <dbReference type="PROSITE" id="PS51118"/>
    </source>
</evidence>
<accession>A0A8J3FWN1</accession>